<evidence type="ECO:0000256" key="3">
    <source>
        <dbReference type="ARBA" id="ARBA00022490"/>
    </source>
</evidence>
<evidence type="ECO:0000313" key="9">
    <source>
        <dbReference type="Proteomes" id="UP000275199"/>
    </source>
</evidence>
<dbReference type="EMBL" id="RKKU01000001">
    <property type="protein sequence ID" value="ROZ88377.1"/>
    <property type="molecule type" value="Genomic_DNA"/>
</dbReference>
<dbReference type="Proteomes" id="UP000275199">
    <property type="component" value="Unassembled WGS sequence"/>
</dbReference>
<dbReference type="PROSITE" id="PS01279">
    <property type="entry name" value="PCMT"/>
    <property type="match status" value="1"/>
</dbReference>
<keyword evidence="5 7" id="KW-0808">Transferase</keyword>
<evidence type="ECO:0000256" key="1">
    <source>
        <dbReference type="ARBA" id="ARBA00004496"/>
    </source>
</evidence>
<organism evidence="8 9">
    <name type="scientific">Pseudomonas neustonica</name>
    <dbReference type="NCBI Taxonomy" id="2487346"/>
    <lineage>
        <taxon>Bacteria</taxon>
        <taxon>Pseudomonadati</taxon>
        <taxon>Pseudomonadota</taxon>
        <taxon>Gammaproteobacteria</taxon>
        <taxon>Pseudomonadales</taxon>
        <taxon>Pseudomonadaceae</taxon>
        <taxon>Pseudomonas</taxon>
    </lineage>
</organism>
<comment type="catalytic activity">
    <reaction evidence="7">
        <text>[protein]-L-isoaspartate + S-adenosyl-L-methionine = [protein]-L-isoaspartate alpha-methyl ester + S-adenosyl-L-homocysteine</text>
        <dbReference type="Rhea" id="RHEA:12705"/>
        <dbReference type="Rhea" id="RHEA-COMP:12143"/>
        <dbReference type="Rhea" id="RHEA-COMP:12144"/>
        <dbReference type="ChEBI" id="CHEBI:57856"/>
        <dbReference type="ChEBI" id="CHEBI:59789"/>
        <dbReference type="ChEBI" id="CHEBI:90596"/>
        <dbReference type="ChEBI" id="CHEBI:90598"/>
        <dbReference type="EC" id="2.1.1.77"/>
    </reaction>
</comment>
<dbReference type="GO" id="GO:0032259">
    <property type="term" value="P:methylation"/>
    <property type="evidence" value="ECO:0007669"/>
    <property type="project" value="UniProtKB-KW"/>
</dbReference>
<evidence type="ECO:0000256" key="6">
    <source>
        <dbReference type="ARBA" id="ARBA00022691"/>
    </source>
</evidence>
<gene>
    <name evidence="7" type="primary">pcm</name>
    <name evidence="8" type="ORF">EF096_01425</name>
</gene>
<evidence type="ECO:0000256" key="4">
    <source>
        <dbReference type="ARBA" id="ARBA00022603"/>
    </source>
</evidence>
<protein>
    <recommendedName>
        <fullName evidence="7">Protein-L-isoaspartate O-methyltransferase</fullName>
        <ecNumber evidence="7">2.1.1.77</ecNumber>
    </recommendedName>
    <alternativeName>
        <fullName evidence="7">L-isoaspartyl protein carboxyl methyltransferase</fullName>
    </alternativeName>
    <alternativeName>
        <fullName evidence="7">Protein L-isoaspartyl methyltransferase</fullName>
    </alternativeName>
    <alternativeName>
        <fullName evidence="7">Protein-beta-aspartate methyltransferase</fullName>
        <shortName evidence="7">PIMT</shortName>
    </alternativeName>
</protein>
<proteinExistence type="inferred from homology"/>
<comment type="similarity">
    <text evidence="2 7">Belongs to the methyltransferase superfamily. L-isoaspartyl/D-aspartyl protein methyltransferase family.</text>
</comment>
<comment type="caution">
    <text evidence="8">The sequence shown here is derived from an EMBL/GenBank/DDBJ whole genome shotgun (WGS) entry which is preliminary data.</text>
</comment>
<feature type="active site" evidence="7">
    <location>
        <position position="74"/>
    </location>
</feature>
<dbReference type="InterPro" id="IPR000682">
    <property type="entry name" value="PCMT"/>
</dbReference>
<keyword evidence="6 7" id="KW-0949">S-adenosyl-L-methionine</keyword>
<dbReference type="HAMAP" id="MF_00090">
    <property type="entry name" value="PIMT"/>
    <property type="match status" value="1"/>
</dbReference>
<comment type="function">
    <text evidence="7">Catalyzes the methyl esterification of L-isoaspartyl residues in peptides and proteins that result from spontaneous decomposition of normal L-aspartyl and L-asparaginyl residues. It plays a role in the repair and/or degradation of damaged proteins.</text>
</comment>
<dbReference type="PANTHER" id="PTHR11579">
    <property type="entry name" value="PROTEIN-L-ISOASPARTATE O-METHYLTRANSFERASE"/>
    <property type="match status" value="1"/>
</dbReference>
<dbReference type="GO" id="GO:0004719">
    <property type="term" value="F:protein-L-isoaspartate (D-aspartate) O-methyltransferase activity"/>
    <property type="evidence" value="ECO:0007669"/>
    <property type="project" value="UniProtKB-EC"/>
</dbReference>
<dbReference type="NCBIfam" id="TIGR00080">
    <property type="entry name" value="pimt"/>
    <property type="match status" value="1"/>
</dbReference>
<name>A0ABX9XS33_9PSED</name>
<dbReference type="Gene3D" id="3.40.50.150">
    <property type="entry name" value="Vaccinia Virus protein VP39"/>
    <property type="match status" value="1"/>
</dbReference>
<dbReference type="CDD" id="cd02440">
    <property type="entry name" value="AdoMet_MTases"/>
    <property type="match status" value="1"/>
</dbReference>
<dbReference type="EC" id="2.1.1.77" evidence="7"/>
<accession>A0ABX9XS33</accession>
<sequence length="225" mass="25406">MNMLRDELYKNGIGMTSQRTRERLLERLFEEGIRNLHVLEAIRRTPRHLFVDEALAHRAYEDTALPIGHNQTLSQPYIVARMTELLLGGGPLDKVMEVGTGSGYQTAILAQVVERIFSVERIYPLQERAKAVLKDIDIRNVVFRHADGNWGWPQYGPYDAILVTAAPAEIPPELLGQLADGGRMVIPVGEQEQHLMLVVRDGEEFIYQQVEPVRFVPLLAGAIRS</sequence>
<dbReference type="InterPro" id="IPR029063">
    <property type="entry name" value="SAM-dependent_MTases_sf"/>
</dbReference>
<keyword evidence="4 7" id="KW-0489">Methyltransferase</keyword>
<evidence type="ECO:0000256" key="5">
    <source>
        <dbReference type="ARBA" id="ARBA00022679"/>
    </source>
</evidence>
<keyword evidence="9" id="KW-1185">Reference proteome</keyword>
<evidence type="ECO:0000256" key="7">
    <source>
        <dbReference type="HAMAP-Rule" id="MF_00090"/>
    </source>
</evidence>
<comment type="subcellular location">
    <subcellularLocation>
        <location evidence="1 7">Cytoplasm</location>
    </subcellularLocation>
</comment>
<evidence type="ECO:0000256" key="2">
    <source>
        <dbReference type="ARBA" id="ARBA00005369"/>
    </source>
</evidence>
<dbReference type="NCBIfam" id="NF001453">
    <property type="entry name" value="PRK00312.1"/>
    <property type="match status" value="1"/>
</dbReference>
<dbReference type="Pfam" id="PF01135">
    <property type="entry name" value="PCMT"/>
    <property type="match status" value="1"/>
</dbReference>
<dbReference type="PANTHER" id="PTHR11579:SF0">
    <property type="entry name" value="PROTEIN-L-ISOASPARTATE(D-ASPARTATE) O-METHYLTRANSFERASE"/>
    <property type="match status" value="1"/>
</dbReference>
<dbReference type="SUPFAM" id="SSF53335">
    <property type="entry name" value="S-adenosyl-L-methionine-dependent methyltransferases"/>
    <property type="match status" value="1"/>
</dbReference>
<reference evidence="8 9" key="1">
    <citation type="submission" date="2018-11" db="EMBL/GenBank/DDBJ databases">
        <authorList>
            <person name="Jang G.I."/>
            <person name="Hwang C.Y."/>
        </authorList>
    </citation>
    <scope>NUCLEOTIDE SEQUENCE [LARGE SCALE GENOMIC DNA]</scope>
    <source>
        <strain evidence="8 9">SSM26</strain>
    </source>
</reference>
<keyword evidence="3 7" id="KW-0963">Cytoplasm</keyword>
<evidence type="ECO:0000313" key="8">
    <source>
        <dbReference type="EMBL" id="ROZ88377.1"/>
    </source>
</evidence>